<keyword evidence="11" id="KW-0511">Multifunctional enzyme</keyword>
<dbReference type="InterPro" id="IPR023465">
    <property type="entry name" value="Riboflavin_kinase_dom_sf"/>
</dbReference>
<evidence type="ECO:0000256" key="8">
    <source>
        <dbReference type="ARBA" id="ARBA00022777"/>
    </source>
</evidence>
<dbReference type="Proteomes" id="UP000824192">
    <property type="component" value="Unassembled WGS sequence"/>
</dbReference>
<comment type="catalytic activity">
    <reaction evidence="12 14">
        <text>riboflavin + ATP = FMN + ADP + H(+)</text>
        <dbReference type="Rhea" id="RHEA:14357"/>
        <dbReference type="ChEBI" id="CHEBI:15378"/>
        <dbReference type="ChEBI" id="CHEBI:30616"/>
        <dbReference type="ChEBI" id="CHEBI:57986"/>
        <dbReference type="ChEBI" id="CHEBI:58210"/>
        <dbReference type="ChEBI" id="CHEBI:456216"/>
        <dbReference type="EC" id="2.7.1.26"/>
    </reaction>
</comment>
<dbReference type="InterPro" id="IPR015865">
    <property type="entry name" value="Riboflavin_kinase_bac/euk"/>
</dbReference>
<dbReference type="AlphaFoldDB" id="A0A9D1RWD2"/>
<dbReference type="NCBIfam" id="TIGR00083">
    <property type="entry name" value="ribF"/>
    <property type="match status" value="1"/>
</dbReference>
<organism evidence="16 17">
    <name type="scientific">Candidatus Flavonifractor merdipullorum</name>
    <dbReference type="NCBI Taxonomy" id="2838590"/>
    <lineage>
        <taxon>Bacteria</taxon>
        <taxon>Bacillati</taxon>
        <taxon>Bacillota</taxon>
        <taxon>Clostridia</taxon>
        <taxon>Eubacteriales</taxon>
        <taxon>Oscillospiraceae</taxon>
        <taxon>Flavonifractor</taxon>
    </lineage>
</organism>
<evidence type="ECO:0000256" key="11">
    <source>
        <dbReference type="ARBA" id="ARBA00023268"/>
    </source>
</evidence>
<dbReference type="GO" id="GO:0009231">
    <property type="term" value="P:riboflavin biosynthetic process"/>
    <property type="evidence" value="ECO:0007669"/>
    <property type="project" value="InterPro"/>
</dbReference>
<evidence type="ECO:0000256" key="6">
    <source>
        <dbReference type="ARBA" id="ARBA00022695"/>
    </source>
</evidence>
<comment type="pathway">
    <text evidence="1 14">Cofactor biosynthesis; FAD biosynthesis; FAD from FMN: step 1/1.</text>
</comment>
<proteinExistence type="inferred from homology"/>
<dbReference type="InterPro" id="IPR014729">
    <property type="entry name" value="Rossmann-like_a/b/a_fold"/>
</dbReference>
<dbReference type="GO" id="GO:0008531">
    <property type="term" value="F:riboflavin kinase activity"/>
    <property type="evidence" value="ECO:0007669"/>
    <property type="project" value="UniProtKB-UniRule"/>
</dbReference>
<keyword evidence="6 14" id="KW-0548">Nucleotidyltransferase</keyword>
<dbReference type="EC" id="2.7.1.26" evidence="14"/>
<comment type="similarity">
    <text evidence="14">Belongs to the ribF family.</text>
</comment>
<evidence type="ECO:0000313" key="16">
    <source>
        <dbReference type="EMBL" id="HIW94775.1"/>
    </source>
</evidence>
<dbReference type="Pfam" id="PF01687">
    <property type="entry name" value="Flavokinase"/>
    <property type="match status" value="1"/>
</dbReference>
<evidence type="ECO:0000256" key="1">
    <source>
        <dbReference type="ARBA" id="ARBA00004726"/>
    </source>
</evidence>
<dbReference type="SUPFAM" id="SSF52374">
    <property type="entry name" value="Nucleotidylyl transferase"/>
    <property type="match status" value="1"/>
</dbReference>
<dbReference type="SMART" id="SM00904">
    <property type="entry name" value="Flavokinase"/>
    <property type="match status" value="1"/>
</dbReference>
<dbReference type="CDD" id="cd02064">
    <property type="entry name" value="FAD_synthetase_N"/>
    <property type="match status" value="1"/>
</dbReference>
<keyword evidence="9 14" id="KW-0274">FAD</keyword>
<dbReference type="GO" id="GO:0003919">
    <property type="term" value="F:FMN adenylyltransferase activity"/>
    <property type="evidence" value="ECO:0007669"/>
    <property type="project" value="UniProtKB-UniRule"/>
</dbReference>
<keyword evidence="10 14" id="KW-0067">ATP-binding</keyword>
<evidence type="ECO:0000256" key="12">
    <source>
        <dbReference type="ARBA" id="ARBA00047880"/>
    </source>
</evidence>
<evidence type="ECO:0000256" key="4">
    <source>
        <dbReference type="ARBA" id="ARBA00022643"/>
    </source>
</evidence>
<keyword evidence="3 14" id="KW-0285">Flavoprotein</keyword>
<dbReference type="InterPro" id="IPR002606">
    <property type="entry name" value="Riboflavin_kinase_bac"/>
</dbReference>
<dbReference type="PANTHER" id="PTHR22749:SF6">
    <property type="entry name" value="RIBOFLAVIN KINASE"/>
    <property type="match status" value="1"/>
</dbReference>
<dbReference type="SUPFAM" id="SSF82114">
    <property type="entry name" value="Riboflavin kinase-like"/>
    <property type="match status" value="1"/>
</dbReference>
<dbReference type="InterPro" id="IPR023468">
    <property type="entry name" value="Riboflavin_kinase"/>
</dbReference>
<evidence type="ECO:0000256" key="7">
    <source>
        <dbReference type="ARBA" id="ARBA00022741"/>
    </source>
</evidence>
<gene>
    <name evidence="16" type="primary">ribF</name>
    <name evidence="16" type="ORF">H9868_09610</name>
</gene>
<dbReference type="PANTHER" id="PTHR22749">
    <property type="entry name" value="RIBOFLAVIN KINASE/FMN ADENYLYLTRANSFERASE"/>
    <property type="match status" value="1"/>
</dbReference>
<dbReference type="PIRSF" id="PIRSF004491">
    <property type="entry name" value="FAD_Synth"/>
    <property type="match status" value="1"/>
</dbReference>
<evidence type="ECO:0000256" key="2">
    <source>
        <dbReference type="ARBA" id="ARBA00005201"/>
    </source>
</evidence>
<evidence type="ECO:0000313" key="17">
    <source>
        <dbReference type="Proteomes" id="UP000824192"/>
    </source>
</evidence>
<comment type="catalytic activity">
    <reaction evidence="13 14">
        <text>FMN + ATP + H(+) = FAD + diphosphate</text>
        <dbReference type="Rhea" id="RHEA:17237"/>
        <dbReference type="ChEBI" id="CHEBI:15378"/>
        <dbReference type="ChEBI" id="CHEBI:30616"/>
        <dbReference type="ChEBI" id="CHEBI:33019"/>
        <dbReference type="ChEBI" id="CHEBI:57692"/>
        <dbReference type="ChEBI" id="CHEBI:58210"/>
        <dbReference type="EC" id="2.7.7.2"/>
    </reaction>
</comment>
<dbReference type="Gene3D" id="3.40.50.620">
    <property type="entry name" value="HUPs"/>
    <property type="match status" value="1"/>
</dbReference>
<dbReference type="GO" id="GO:0009398">
    <property type="term" value="P:FMN biosynthetic process"/>
    <property type="evidence" value="ECO:0007669"/>
    <property type="project" value="UniProtKB-UniRule"/>
</dbReference>
<dbReference type="GO" id="GO:0005524">
    <property type="term" value="F:ATP binding"/>
    <property type="evidence" value="ECO:0007669"/>
    <property type="project" value="UniProtKB-UniRule"/>
</dbReference>
<name>A0A9D1RWD2_9FIRM</name>
<evidence type="ECO:0000256" key="5">
    <source>
        <dbReference type="ARBA" id="ARBA00022679"/>
    </source>
</evidence>
<dbReference type="GO" id="GO:0006747">
    <property type="term" value="P:FAD biosynthetic process"/>
    <property type="evidence" value="ECO:0007669"/>
    <property type="project" value="UniProtKB-UniRule"/>
</dbReference>
<reference evidence="16" key="2">
    <citation type="submission" date="2021-04" db="EMBL/GenBank/DDBJ databases">
        <authorList>
            <person name="Gilroy R."/>
        </authorList>
    </citation>
    <scope>NUCLEOTIDE SEQUENCE</scope>
    <source>
        <strain evidence="16">ChiGjej6B6-1540</strain>
    </source>
</reference>
<evidence type="ECO:0000256" key="9">
    <source>
        <dbReference type="ARBA" id="ARBA00022827"/>
    </source>
</evidence>
<protein>
    <recommendedName>
        <fullName evidence="14">Riboflavin biosynthesis protein</fullName>
    </recommendedName>
    <domain>
        <recommendedName>
            <fullName evidence="14">Riboflavin kinase</fullName>
            <ecNumber evidence="14">2.7.1.26</ecNumber>
        </recommendedName>
        <alternativeName>
            <fullName evidence="14">Flavokinase</fullName>
        </alternativeName>
    </domain>
    <domain>
        <recommendedName>
            <fullName evidence="14">FMN adenylyltransferase</fullName>
            <ecNumber evidence="14">2.7.7.2</ecNumber>
        </recommendedName>
        <alternativeName>
            <fullName evidence="14">FAD pyrophosphorylase</fullName>
        </alternativeName>
        <alternativeName>
            <fullName evidence="14">FAD synthase</fullName>
        </alternativeName>
    </domain>
</protein>
<dbReference type="Pfam" id="PF06574">
    <property type="entry name" value="FAD_syn"/>
    <property type="match status" value="1"/>
</dbReference>
<keyword evidence="7 14" id="KW-0547">Nucleotide-binding</keyword>
<keyword evidence="8 14" id="KW-0418">Kinase</keyword>
<sequence>MEETQKTRRVIALGFFDGVHLGHGALLRRVGEVARETGAIPSAVTFDAHPESLILNSPPPLLSAPVDRADLMRRYYGIRDVIVAPFDDRMMHMSWWDFVAEYLVAEHGAVHLVAGHDFHFGYKGEGNPQRLAELCKVLGVGCDIIPKVEMDGITISSTYIRTLVAQGEMDRAVTFLGHPYVMSDQVGHGKRLGSSQGFPTVNLRFRPGVLIPAHGVYACKAVLENGETYLAVTNVGVRPTVDEDGAVNVEGFLLDFDGDLYGQTVRMEFYHRLRPERKFPSVAELREEIMRNAQQTRDYFAPKG</sequence>
<dbReference type="InterPro" id="IPR015864">
    <property type="entry name" value="FAD_synthase"/>
</dbReference>
<evidence type="ECO:0000259" key="15">
    <source>
        <dbReference type="SMART" id="SM00904"/>
    </source>
</evidence>
<accession>A0A9D1RWD2</accession>
<feature type="domain" description="Riboflavin kinase" evidence="15">
    <location>
        <begin position="175"/>
        <end position="301"/>
    </location>
</feature>
<dbReference type="EC" id="2.7.7.2" evidence="14"/>
<evidence type="ECO:0000256" key="14">
    <source>
        <dbReference type="PIRNR" id="PIRNR004491"/>
    </source>
</evidence>
<evidence type="ECO:0000256" key="3">
    <source>
        <dbReference type="ARBA" id="ARBA00022630"/>
    </source>
</evidence>
<keyword evidence="4 14" id="KW-0288">FMN</keyword>
<reference evidence="16" key="1">
    <citation type="journal article" date="2021" name="PeerJ">
        <title>Extensive microbial diversity within the chicken gut microbiome revealed by metagenomics and culture.</title>
        <authorList>
            <person name="Gilroy R."/>
            <person name="Ravi A."/>
            <person name="Getino M."/>
            <person name="Pursley I."/>
            <person name="Horton D.L."/>
            <person name="Alikhan N.F."/>
            <person name="Baker D."/>
            <person name="Gharbi K."/>
            <person name="Hall N."/>
            <person name="Watson M."/>
            <person name="Adriaenssens E.M."/>
            <person name="Foster-Nyarko E."/>
            <person name="Jarju S."/>
            <person name="Secka A."/>
            <person name="Antonio M."/>
            <person name="Oren A."/>
            <person name="Chaudhuri R.R."/>
            <person name="La Ragione R."/>
            <person name="Hildebrand F."/>
            <person name="Pallen M.J."/>
        </authorList>
    </citation>
    <scope>NUCLEOTIDE SEQUENCE</scope>
    <source>
        <strain evidence="16">ChiGjej6B6-1540</strain>
    </source>
</reference>
<dbReference type="EMBL" id="DXGA01000209">
    <property type="protein sequence ID" value="HIW94775.1"/>
    <property type="molecule type" value="Genomic_DNA"/>
</dbReference>
<dbReference type="Gene3D" id="2.40.30.30">
    <property type="entry name" value="Riboflavin kinase-like"/>
    <property type="match status" value="1"/>
</dbReference>
<keyword evidence="5 14" id="KW-0808">Transferase</keyword>
<comment type="pathway">
    <text evidence="2 14">Cofactor biosynthesis; FMN biosynthesis; FMN from riboflavin (ATP route): step 1/1.</text>
</comment>
<evidence type="ECO:0000256" key="13">
    <source>
        <dbReference type="ARBA" id="ARBA00049494"/>
    </source>
</evidence>
<evidence type="ECO:0000256" key="10">
    <source>
        <dbReference type="ARBA" id="ARBA00022840"/>
    </source>
</evidence>
<comment type="caution">
    <text evidence="16">The sequence shown here is derived from an EMBL/GenBank/DDBJ whole genome shotgun (WGS) entry which is preliminary data.</text>
</comment>